<feature type="domain" description="Co-chaperone DjlA N-terminal" evidence="2">
    <location>
        <begin position="99"/>
        <end position="222"/>
    </location>
</feature>
<dbReference type="RefSeq" id="WP_070019427.1">
    <property type="nucleotide sequence ID" value="NZ_LJGW01000415.1"/>
</dbReference>
<dbReference type="Pfam" id="PF05099">
    <property type="entry name" value="TerB"/>
    <property type="match status" value="1"/>
</dbReference>
<keyword evidence="4" id="KW-1185">Reference proteome</keyword>
<dbReference type="SUPFAM" id="SSF158682">
    <property type="entry name" value="TerB-like"/>
    <property type="match status" value="1"/>
</dbReference>
<proteinExistence type="predicted"/>
<organism evidence="3 4">
    <name type="scientific">Streptomyces nanshensis</name>
    <dbReference type="NCBI Taxonomy" id="518642"/>
    <lineage>
        <taxon>Bacteria</taxon>
        <taxon>Bacillati</taxon>
        <taxon>Actinomycetota</taxon>
        <taxon>Actinomycetes</taxon>
        <taxon>Kitasatosporales</taxon>
        <taxon>Streptomycetaceae</taxon>
        <taxon>Streptomyces</taxon>
    </lineage>
</organism>
<evidence type="ECO:0000313" key="3">
    <source>
        <dbReference type="EMBL" id="OEV08581.1"/>
    </source>
</evidence>
<reference evidence="3 4" key="1">
    <citation type="journal article" date="2016" name="Front. Microbiol.">
        <title>Comparative Genomics Analysis of Streptomyces Species Reveals Their Adaptation to the Marine Environment and Their Diversity at the Genomic Level.</title>
        <authorList>
            <person name="Tian X."/>
            <person name="Zhang Z."/>
            <person name="Yang T."/>
            <person name="Chen M."/>
            <person name="Li J."/>
            <person name="Chen F."/>
            <person name="Yang J."/>
            <person name="Li W."/>
            <person name="Zhang B."/>
            <person name="Zhang Z."/>
            <person name="Wu J."/>
            <person name="Zhang C."/>
            <person name="Long L."/>
            <person name="Xiao J."/>
        </authorList>
    </citation>
    <scope>NUCLEOTIDE SEQUENCE [LARGE SCALE GENOMIC DNA]</scope>
    <source>
        <strain evidence="3 4">SCSIO 10429</strain>
    </source>
</reference>
<feature type="compositionally biased region" description="Basic and acidic residues" evidence="1">
    <location>
        <begin position="1"/>
        <end position="12"/>
    </location>
</feature>
<evidence type="ECO:0000256" key="1">
    <source>
        <dbReference type="SAM" id="MobiDB-lite"/>
    </source>
</evidence>
<dbReference type="InterPro" id="IPR029024">
    <property type="entry name" value="TerB-like"/>
</dbReference>
<evidence type="ECO:0000313" key="4">
    <source>
        <dbReference type="Proteomes" id="UP000176005"/>
    </source>
</evidence>
<dbReference type="Proteomes" id="UP000176005">
    <property type="component" value="Unassembled WGS sequence"/>
</dbReference>
<dbReference type="Gene3D" id="1.10.3680.10">
    <property type="entry name" value="TerB-like"/>
    <property type="match status" value="1"/>
</dbReference>
<gene>
    <name evidence="3" type="ORF">AN218_25925</name>
</gene>
<comment type="caution">
    <text evidence="3">The sequence shown here is derived from an EMBL/GenBank/DDBJ whole genome shotgun (WGS) entry which is preliminary data.</text>
</comment>
<name>A0A1E7KXH0_9ACTN</name>
<accession>A0A1E7KXH0</accession>
<protein>
    <recommendedName>
        <fullName evidence="2">Co-chaperone DjlA N-terminal domain-containing protein</fullName>
    </recommendedName>
</protein>
<dbReference type="EMBL" id="LJGW01000415">
    <property type="protein sequence ID" value="OEV08581.1"/>
    <property type="molecule type" value="Genomic_DNA"/>
</dbReference>
<dbReference type="PATRIC" id="fig|518642.10.peg.6019"/>
<dbReference type="InterPro" id="IPR007791">
    <property type="entry name" value="DjlA_N"/>
</dbReference>
<dbReference type="AlphaFoldDB" id="A0A1E7KXH0"/>
<evidence type="ECO:0000259" key="2">
    <source>
        <dbReference type="Pfam" id="PF05099"/>
    </source>
</evidence>
<feature type="region of interest" description="Disordered" evidence="1">
    <location>
        <begin position="1"/>
        <end position="21"/>
    </location>
</feature>
<sequence>MGGARCSRDQQGRRPGGRLAGVRTSWHTVDDGDFFCPGCGGDRSYRRRTGRRRFVLLGVPLVSRGEVAPVLECAACRGHFGTEALDHPTTDRLSLLLRDAVHAVALTLLTAGGHESRAAREAAVHAVHSAGYTARTEEQLLTLLTALSAERSAETDSVSAEIELHEALAPLAPHLAAPGRESLLLHGARIALADGPYCAPEREALAAVGRSLCIDEDDVERLLAEAARMPF</sequence>